<dbReference type="PANTHER" id="PTHR30483:SF6">
    <property type="entry name" value="PERIPLASMIC BINDING PROTEIN OF ABC TRANSPORTER FOR NATURAL AMINO ACIDS"/>
    <property type="match status" value="1"/>
</dbReference>
<dbReference type="InterPro" id="IPR019734">
    <property type="entry name" value="TPR_rpt"/>
</dbReference>
<proteinExistence type="inferred from homology"/>
<dbReference type="Gene3D" id="3.40.50.2300">
    <property type="match status" value="2"/>
</dbReference>
<reference evidence="8" key="1">
    <citation type="submission" date="2021-05" db="EMBL/GenBank/DDBJ databases">
        <authorList>
            <person name="Pietrasiak N."/>
            <person name="Ward R."/>
            <person name="Stajich J.E."/>
            <person name="Kurbessoian T."/>
        </authorList>
    </citation>
    <scope>NUCLEOTIDE SEQUENCE</scope>
    <source>
        <strain evidence="8">UHER 2000/2452</strain>
    </source>
</reference>
<dbReference type="GO" id="GO:0006865">
    <property type="term" value="P:amino acid transport"/>
    <property type="evidence" value="ECO:0007669"/>
    <property type="project" value="UniProtKB-KW"/>
</dbReference>
<dbReference type="PANTHER" id="PTHR30483">
    <property type="entry name" value="LEUCINE-SPECIFIC-BINDING PROTEIN"/>
    <property type="match status" value="1"/>
</dbReference>
<evidence type="ECO:0000313" key="8">
    <source>
        <dbReference type="EMBL" id="MBW4657742.1"/>
    </source>
</evidence>
<dbReference type="Proteomes" id="UP000757435">
    <property type="component" value="Unassembled WGS sequence"/>
</dbReference>
<accession>A0A951UL70</accession>
<evidence type="ECO:0000259" key="7">
    <source>
        <dbReference type="Pfam" id="PF13458"/>
    </source>
</evidence>
<dbReference type="SUPFAM" id="SSF53822">
    <property type="entry name" value="Periplasmic binding protein-like I"/>
    <property type="match status" value="1"/>
</dbReference>
<sequence>MSQKNETLPLILSLLITCGLIGGGLWLFRDRLFGGSSNSGQSGSTQLGAPIDAASMQARQSVGDRLLVPPGATTNPQAQAQKQLGTEAIAAKNYPQAITALQAALQVQRNDPEALIYLNNARIGEAKANVIAIAVPLDSDVDASQEMLRGIAQAQDEINQKGGISGVPLKVVIVNDGGTPALAQQTASALVENAAVLGVVGHYASDASLAAGEVYNQSGLVMISPVSTSVKLSNLGRFTFRTVPSDFVAAGALANYLLKDLKQQKAAVFFNSQSGYSQSIKSEFDRAMSLGGGQVVSEFDLSASTFSAAESFKQATQQGATVLALMPNSGQLDRALQVVQVNRQQLKMLAGDDVYAPKTLAVGGAAAQGLVVAVPWHILANPQSVFANSSRNLWRANVNWRTAMAYDATVALIAALSRNPTRQGVQQALSDPNFSAEGATGTVRFLPSGDRNQSVQLVEIKPGSASGYGYDFVPIP</sequence>
<dbReference type="Pfam" id="PF13458">
    <property type="entry name" value="Peripla_BP_6"/>
    <property type="match status" value="1"/>
</dbReference>
<feature type="domain" description="Leucine-binding protein" evidence="7">
    <location>
        <begin position="132"/>
        <end position="461"/>
    </location>
</feature>
<keyword evidence="5" id="KW-0802">TPR repeat</keyword>
<protein>
    <submittedName>
        <fullName evidence="8">ABC transporter substrate-binding protein</fullName>
    </submittedName>
</protein>
<name>A0A951UL70_9CYAN</name>
<dbReference type="InterPro" id="IPR028082">
    <property type="entry name" value="Peripla_BP_I"/>
</dbReference>
<evidence type="ECO:0000256" key="1">
    <source>
        <dbReference type="ARBA" id="ARBA00010062"/>
    </source>
</evidence>
<keyword evidence="6" id="KW-1133">Transmembrane helix</keyword>
<comment type="similarity">
    <text evidence="1">Belongs to the leucine-binding protein family.</text>
</comment>
<evidence type="ECO:0000256" key="4">
    <source>
        <dbReference type="ARBA" id="ARBA00022970"/>
    </source>
</evidence>
<dbReference type="InterPro" id="IPR028081">
    <property type="entry name" value="Leu-bd"/>
</dbReference>
<evidence type="ECO:0000313" key="9">
    <source>
        <dbReference type="Proteomes" id="UP000757435"/>
    </source>
</evidence>
<keyword evidence="3" id="KW-0732">Signal</keyword>
<evidence type="ECO:0000256" key="2">
    <source>
        <dbReference type="ARBA" id="ARBA00022448"/>
    </source>
</evidence>
<feature type="repeat" description="TPR" evidence="5">
    <location>
        <begin position="78"/>
        <end position="111"/>
    </location>
</feature>
<dbReference type="AlphaFoldDB" id="A0A951UL70"/>
<organism evidence="8 9">
    <name type="scientific">Drouetiella hepatica Uher 2000/2452</name>
    <dbReference type="NCBI Taxonomy" id="904376"/>
    <lineage>
        <taxon>Bacteria</taxon>
        <taxon>Bacillati</taxon>
        <taxon>Cyanobacteriota</taxon>
        <taxon>Cyanophyceae</taxon>
        <taxon>Oculatellales</taxon>
        <taxon>Oculatellaceae</taxon>
        <taxon>Drouetiella</taxon>
    </lineage>
</organism>
<reference evidence="8" key="2">
    <citation type="journal article" date="2022" name="Microbiol. Resour. Announc.">
        <title>Metagenome Sequencing to Explore Phylogenomics of Terrestrial Cyanobacteria.</title>
        <authorList>
            <person name="Ward R.D."/>
            <person name="Stajich J.E."/>
            <person name="Johansen J.R."/>
            <person name="Huntemann M."/>
            <person name="Clum A."/>
            <person name="Foster B."/>
            <person name="Foster B."/>
            <person name="Roux S."/>
            <person name="Palaniappan K."/>
            <person name="Varghese N."/>
            <person name="Mukherjee S."/>
            <person name="Reddy T.B.K."/>
            <person name="Daum C."/>
            <person name="Copeland A."/>
            <person name="Chen I.A."/>
            <person name="Ivanova N.N."/>
            <person name="Kyrpides N.C."/>
            <person name="Shapiro N."/>
            <person name="Eloe-Fadrosh E.A."/>
            <person name="Pietrasiak N."/>
        </authorList>
    </citation>
    <scope>NUCLEOTIDE SEQUENCE</scope>
    <source>
        <strain evidence="8">UHER 2000/2452</strain>
    </source>
</reference>
<gene>
    <name evidence="8" type="ORF">KME15_03645</name>
</gene>
<comment type="caution">
    <text evidence="8">The sequence shown here is derived from an EMBL/GenBank/DDBJ whole genome shotgun (WGS) entry which is preliminary data.</text>
</comment>
<keyword evidence="6" id="KW-0472">Membrane</keyword>
<keyword evidence="6" id="KW-0812">Transmembrane</keyword>
<dbReference type="CDD" id="cd06268">
    <property type="entry name" value="PBP1_ABC_transporter_LIVBP-like"/>
    <property type="match status" value="1"/>
</dbReference>
<feature type="transmembrane region" description="Helical" evidence="6">
    <location>
        <begin position="7"/>
        <end position="28"/>
    </location>
</feature>
<dbReference type="EMBL" id="JAHHHD010000002">
    <property type="protein sequence ID" value="MBW4657742.1"/>
    <property type="molecule type" value="Genomic_DNA"/>
</dbReference>
<evidence type="ECO:0000256" key="3">
    <source>
        <dbReference type="ARBA" id="ARBA00022729"/>
    </source>
</evidence>
<keyword evidence="4" id="KW-0029">Amino-acid transport</keyword>
<dbReference type="InterPro" id="IPR000709">
    <property type="entry name" value="Leu_Ile_Val-bd"/>
</dbReference>
<evidence type="ECO:0000256" key="5">
    <source>
        <dbReference type="PROSITE-ProRule" id="PRU00339"/>
    </source>
</evidence>
<evidence type="ECO:0000256" key="6">
    <source>
        <dbReference type="SAM" id="Phobius"/>
    </source>
</evidence>
<keyword evidence="2" id="KW-0813">Transport</keyword>
<dbReference type="PROSITE" id="PS50005">
    <property type="entry name" value="TPR"/>
    <property type="match status" value="1"/>
</dbReference>
<dbReference type="PRINTS" id="PR00337">
    <property type="entry name" value="LEUILEVALBP"/>
</dbReference>
<dbReference type="InterPro" id="IPR051010">
    <property type="entry name" value="BCAA_transport"/>
</dbReference>